<evidence type="ECO:0000256" key="1">
    <source>
        <dbReference type="SAM" id="MobiDB-lite"/>
    </source>
</evidence>
<feature type="compositionally biased region" description="Basic and acidic residues" evidence="1">
    <location>
        <begin position="272"/>
        <end position="290"/>
    </location>
</feature>
<reference evidence="2 3" key="3">
    <citation type="journal article" date="2013" name="Rice">
        <title>Improvement of the Oryza sativa Nipponbare reference genome using next generation sequence and optical map data.</title>
        <authorList>
            <person name="Kawahara Y."/>
            <person name="de la Bastide M."/>
            <person name="Hamilton J.P."/>
            <person name="Kanamori H."/>
            <person name="McCombie W.R."/>
            <person name="Ouyang S."/>
            <person name="Schwartz D.C."/>
            <person name="Tanaka T."/>
            <person name="Wu J."/>
            <person name="Zhou S."/>
            <person name="Childs K.L."/>
            <person name="Davidson R.M."/>
            <person name="Lin H."/>
            <person name="Quesada-Ocampo L."/>
            <person name="Vaillancourt B."/>
            <person name="Sakai H."/>
            <person name="Lee S.S."/>
            <person name="Kim J."/>
            <person name="Numa H."/>
            <person name="Itoh T."/>
            <person name="Buell C.R."/>
            <person name="Matsumoto T."/>
        </authorList>
    </citation>
    <scope>NUCLEOTIDE SEQUENCE [LARGE SCALE GENOMIC DNA]</scope>
    <source>
        <strain evidence="3">cv. Nipponbare</strain>
    </source>
</reference>
<dbReference type="PaxDb" id="39947-A0A0P0WMB2"/>
<dbReference type="eggNOG" id="ENOG502R60S">
    <property type="taxonomic scope" value="Eukaryota"/>
</dbReference>
<gene>
    <name evidence="2" type="ordered locus">Os05g0410601</name>
    <name evidence="2" type="ORF">OSNPB_050410601</name>
</gene>
<dbReference type="EMBL" id="AP014961">
    <property type="protein sequence ID" value="BAS93994.1"/>
    <property type="molecule type" value="Genomic_DNA"/>
</dbReference>
<protein>
    <submittedName>
        <fullName evidence="2">Os05g0410601 protein</fullName>
    </submittedName>
</protein>
<proteinExistence type="predicted"/>
<dbReference type="InParanoid" id="A0A0P0WMB2"/>
<reference evidence="2 3" key="2">
    <citation type="journal article" date="2013" name="Plant Cell Physiol.">
        <title>Rice Annotation Project Database (RAP-DB): an integrative and interactive database for rice genomics.</title>
        <authorList>
            <person name="Sakai H."/>
            <person name="Lee S.S."/>
            <person name="Tanaka T."/>
            <person name="Numa H."/>
            <person name="Kim J."/>
            <person name="Kawahara Y."/>
            <person name="Wakimoto H."/>
            <person name="Yang C.C."/>
            <person name="Iwamoto M."/>
            <person name="Abe T."/>
            <person name="Yamada Y."/>
            <person name="Muto A."/>
            <person name="Inokuchi H."/>
            <person name="Ikemura T."/>
            <person name="Matsumoto T."/>
            <person name="Sasaki T."/>
            <person name="Itoh T."/>
        </authorList>
    </citation>
    <scope>NUCLEOTIDE SEQUENCE [LARGE SCALE GENOMIC DNA]</scope>
    <source>
        <strain evidence="3">cv. Nipponbare</strain>
    </source>
</reference>
<feature type="compositionally biased region" description="Basic and acidic residues" evidence="1">
    <location>
        <begin position="182"/>
        <end position="193"/>
    </location>
</feature>
<dbReference type="FunCoup" id="A0A0P0WMB2">
    <property type="interactions" value="331"/>
</dbReference>
<feature type="non-terminal residue" evidence="2">
    <location>
        <position position="361"/>
    </location>
</feature>
<organism evidence="2 3">
    <name type="scientific">Oryza sativa subsp. japonica</name>
    <name type="common">Rice</name>
    <dbReference type="NCBI Taxonomy" id="39947"/>
    <lineage>
        <taxon>Eukaryota</taxon>
        <taxon>Viridiplantae</taxon>
        <taxon>Streptophyta</taxon>
        <taxon>Embryophyta</taxon>
        <taxon>Tracheophyta</taxon>
        <taxon>Spermatophyta</taxon>
        <taxon>Magnoliopsida</taxon>
        <taxon>Liliopsida</taxon>
        <taxon>Poales</taxon>
        <taxon>Poaceae</taxon>
        <taxon>BOP clade</taxon>
        <taxon>Oryzoideae</taxon>
        <taxon>Oryzeae</taxon>
        <taxon>Oryzinae</taxon>
        <taxon>Oryza</taxon>
        <taxon>Oryza sativa</taxon>
    </lineage>
</organism>
<feature type="compositionally biased region" description="Basic and acidic residues" evidence="1">
    <location>
        <begin position="125"/>
        <end position="166"/>
    </location>
</feature>
<evidence type="ECO:0000313" key="3">
    <source>
        <dbReference type="Proteomes" id="UP000059680"/>
    </source>
</evidence>
<feature type="region of interest" description="Disordered" evidence="1">
    <location>
        <begin position="119"/>
        <end position="199"/>
    </location>
</feature>
<name>A0A0P0WMB2_ORYSJ</name>
<feature type="compositionally biased region" description="Basic and acidic residues" evidence="1">
    <location>
        <begin position="311"/>
        <end position="320"/>
    </location>
</feature>
<feature type="compositionally biased region" description="Basic and acidic residues" evidence="1">
    <location>
        <begin position="242"/>
        <end position="253"/>
    </location>
</feature>
<feature type="region of interest" description="Disordered" evidence="1">
    <location>
        <begin position="41"/>
        <end position="75"/>
    </location>
</feature>
<feature type="compositionally biased region" description="Basic and acidic residues" evidence="1">
    <location>
        <begin position="341"/>
        <end position="361"/>
    </location>
</feature>
<dbReference type="Proteomes" id="UP000059680">
    <property type="component" value="Chromosome 5"/>
</dbReference>
<accession>A0A0P0WMB2</accession>
<dbReference type="Gramene" id="Os05t0410601-00">
    <property type="protein sequence ID" value="Os05t0410601-00"/>
    <property type="gene ID" value="Os05g0410601"/>
</dbReference>
<feature type="compositionally biased region" description="Acidic residues" evidence="1">
    <location>
        <begin position="291"/>
        <end position="300"/>
    </location>
</feature>
<feature type="compositionally biased region" description="Polar residues" evidence="1">
    <location>
        <begin position="43"/>
        <end position="58"/>
    </location>
</feature>
<dbReference type="AlphaFoldDB" id="A0A0P0WMB2"/>
<reference evidence="3" key="1">
    <citation type="journal article" date="2005" name="Nature">
        <title>The map-based sequence of the rice genome.</title>
        <authorList>
            <consortium name="International rice genome sequencing project (IRGSP)"/>
            <person name="Matsumoto T."/>
            <person name="Wu J."/>
            <person name="Kanamori H."/>
            <person name="Katayose Y."/>
            <person name="Fujisawa M."/>
            <person name="Namiki N."/>
            <person name="Mizuno H."/>
            <person name="Yamamoto K."/>
            <person name="Antonio B.A."/>
            <person name="Baba T."/>
            <person name="Sakata K."/>
            <person name="Nagamura Y."/>
            <person name="Aoki H."/>
            <person name="Arikawa K."/>
            <person name="Arita K."/>
            <person name="Bito T."/>
            <person name="Chiden Y."/>
            <person name="Fujitsuka N."/>
            <person name="Fukunaka R."/>
            <person name="Hamada M."/>
            <person name="Harada C."/>
            <person name="Hayashi A."/>
            <person name="Hijishita S."/>
            <person name="Honda M."/>
            <person name="Hosokawa S."/>
            <person name="Ichikawa Y."/>
            <person name="Idonuma A."/>
            <person name="Iijima M."/>
            <person name="Ikeda M."/>
            <person name="Ikeno M."/>
            <person name="Ito K."/>
            <person name="Ito S."/>
            <person name="Ito T."/>
            <person name="Ito Y."/>
            <person name="Ito Y."/>
            <person name="Iwabuchi A."/>
            <person name="Kamiya K."/>
            <person name="Karasawa W."/>
            <person name="Kurita K."/>
            <person name="Katagiri S."/>
            <person name="Kikuta A."/>
            <person name="Kobayashi H."/>
            <person name="Kobayashi N."/>
            <person name="Machita K."/>
            <person name="Maehara T."/>
            <person name="Masukawa M."/>
            <person name="Mizubayashi T."/>
            <person name="Mukai Y."/>
            <person name="Nagasaki H."/>
            <person name="Nagata Y."/>
            <person name="Naito S."/>
            <person name="Nakashima M."/>
            <person name="Nakama Y."/>
            <person name="Nakamichi Y."/>
            <person name="Nakamura M."/>
            <person name="Meguro A."/>
            <person name="Negishi M."/>
            <person name="Ohta I."/>
            <person name="Ohta T."/>
            <person name="Okamoto M."/>
            <person name="Ono N."/>
            <person name="Saji S."/>
            <person name="Sakaguchi M."/>
            <person name="Sakai K."/>
            <person name="Shibata M."/>
            <person name="Shimokawa T."/>
            <person name="Song J."/>
            <person name="Takazaki Y."/>
            <person name="Terasawa K."/>
            <person name="Tsugane M."/>
            <person name="Tsuji K."/>
            <person name="Ueda S."/>
            <person name="Waki K."/>
            <person name="Yamagata H."/>
            <person name="Yamamoto M."/>
            <person name="Yamamoto S."/>
            <person name="Yamane H."/>
            <person name="Yoshiki S."/>
            <person name="Yoshihara R."/>
            <person name="Yukawa K."/>
            <person name="Zhong H."/>
            <person name="Yano M."/>
            <person name="Yuan Q."/>
            <person name="Ouyang S."/>
            <person name="Liu J."/>
            <person name="Jones K.M."/>
            <person name="Gansberger K."/>
            <person name="Moffat K."/>
            <person name="Hill J."/>
            <person name="Bera J."/>
            <person name="Fadrosh D."/>
            <person name="Jin S."/>
            <person name="Johri S."/>
            <person name="Kim M."/>
            <person name="Overton L."/>
            <person name="Reardon M."/>
            <person name="Tsitrin T."/>
            <person name="Vuong H."/>
            <person name="Weaver B."/>
            <person name="Ciecko A."/>
            <person name="Tallon L."/>
            <person name="Jackson J."/>
            <person name="Pai G."/>
            <person name="Aken S.V."/>
            <person name="Utterback T."/>
            <person name="Reidmuller S."/>
            <person name="Feldblyum T."/>
            <person name="Hsiao J."/>
            <person name="Zismann V."/>
            <person name="Iobst S."/>
            <person name="de Vazeille A.R."/>
            <person name="Buell C.R."/>
            <person name="Ying K."/>
            <person name="Li Y."/>
            <person name="Lu T."/>
            <person name="Huang Y."/>
            <person name="Zhao Q."/>
            <person name="Feng Q."/>
            <person name="Zhang L."/>
            <person name="Zhu J."/>
            <person name="Weng Q."/>
            <person name="Mu J."/>
            <person name="Lu Y."/>
            <person name="Fan D."/>
            <person name="Liu Y."/>
            <person name="Guan J."/>
            <person name="Zhang Y."/>
            <person name="Yu S."/>
            <person name="Liu X."/>
            <person name="Zhang Y."/>
            <person name="Hong G."/>
            <person name="Han B."/>
            <person name="Choisne N."/>
            <person name="Demange N."/>
            <person name="Orjeda G."/>
            <person name="Samain S."/>
            <person name="Cattolico L."/>
            <person name="Pelletier E."/>
            <person name="Couloux A."/>
            <person name="Segurens B."/>
            <person name="Wincker P."/>
            <person name="D'Hont A."/>
            <person name="Scarpelli C."/>
            <person name="Weissenbach J."/>
            <person name="Salanoubat M."/>
            <person name="Quetier F."/>
            <person name="Yu Y."/>
            <person name="Kim H.R."/>
            <person name="Rambo T."/>
            <person name="Currie J."/>
            <person name="Collura K."/>
            <person name="Luo M."/>
            <person name="Yang T."/>
            <person name="Ammiraju J.S.S."/>
            <person name="Engler F."/>
            <person name="Soderlund C."/>
            <person name="Wing R.A."/>
            <person name="Palmer L.E."/>
            <person name="de la Bastide M."/>
            <person name="Spiegel L."/>
            <person name="Nascimento L."/>
            <person name="Zutavern T."/>
            <person name="O'Shaughnessy A."/>
            <person name="Dike S."/>
            <person name="Dedhia N."/>
            <person name="Preston R."/>
            <person name="Balija V."/>
            <person name="McCombie W.R."/>
            <person name="Chow T."/>
            <person name="Chen H."/>
            <person name="Chung M."/>
            <person name="Chen C."/>
            <person name="Shaw J."/>
            <person name="Wu H."/>
            <person name="Hsiao K."/>
            <person name="Chao Y."/>
            <person name="Chu M."/>
            <person name="Cheng C."/>
            <person name="Hour A."/>
            <person name="Lee P."/>
            <person name="Lin S."/>
            <person name="Lin Y."/>
            <person name="Liou J."/>
            <person name="Liu S."/>
            <person name="Hsing Y."/>
            <person name="Raghuvanshi S."/>
            <person name="Mohanty A."/>
            <person name="Bharti A.K."/>
            <person name="Gaur A."/>
            <person name="Gupta V."/>
            <person name="Kumar D."/>
            <person name="Ravi V."/>
            <person name="Vij S."/>
            <person name="Kapur A."/>
            <person name="Khurana P."/>
            <person name="Khurana P."/>
            <person name="Khurana J.P."/>
            <person name="Tyagi A.K."/>
            <person name="Gaikwad K."/>
            <person name="Singh A."/>
            <person name="Dalal V."/>
            <person name="Srivastava S."/>
            <person name="Dixit A."/>
            <person name="Pal A.K."/>
            <person name="Ghazi I.A."/>
            <person name="Yadav M."/>
            <person name="Pandit A."/>
            <person name="Bhargava A."/>
            <person name="Sureshbabu K."/>
            <person name="Batra K."/>
            <person name="Sharma T.R."/>
            <person name="Mohapatra T."/>
            <person name="Singh N.K."/>
            <person name="Messing J."/>
            <person name="Nelson A.B."/>
            <person name="Fuks G."/>
            <person name="Kavchok S."/>
            <person name="Keizer G."/>
            <person name="Linton E."/>
            <person name="Llaca V."/>
            <person name="Song R."/>
            <person name="Tanyolac B."/>
            <person name="Young S."/>
            <person name="Ho-Il K."/>
            <person name="Hahn J.H."/>
            <person name="Sangsakoo G."/>
            <person name="Vanavichit A."/>
            <person name="de Mattos Luiz.A.T."/>
            <person name="Zimmer P.D."/>
            <person name="Malone G."/>
            <person name="Dellagostin O."/>
            <person name="de Oliveira A.C."/>
            <person name="Bevan M."/>
            <person name="Bancroft I."/>
            <person name="Minx P."/>
            <person name="Cordum H."/>
            <person name="Wilson R."/>
            <person name="Cheng Z."/>
            <person name="Jin W."/>
            <person name="Jiang J."/>
            <person name="Leong S.A."/>
            <person name="Iwama H."/>
            <person name="Gojobori T."/>
            <person name="Itoh T."/>
            <person name="Niimura Y."/>
            <person name="Fujii Y."/>
            <person name="Habara T."/>
            <person name="Sakai H."/>
            <person name="Sato Y."/>
            <person name="Wilson G."/>
            <person name="Kumar K."/>
            <person name="McCouch S."/>
            <person name="Juretic N."/>
            <person name="Hoen D."/>
            <person name="Wright S."/>
            <person name="Bruskiewich R."/>
            <person name="Bureau T."/>
            <person name="Miyao A."/>
            <person name="Hirochika H."/>
            <person name="Nishikawa T."/>
            <person name="Kadowaki K."/>
            <person name="Sugiura M."/>
            <person name="Burr B."/>
            <person name="Sasaki T."/>
        </authorList>
    </citation>
    <scope>NUCLEOTIDE SEQUENCE [LARGE SCALE GENOMIC DNA]</scope>
    <source>
        <strain evidence="3">cv. Nipponbare</strain>
    </source>
</reference>
<evidence type="ECO:0000313" key="2">
    <source>
        <dbReference type="EMBL" id="BAS93994.1"/>
    </source>
</evidence>
<keyword evidence="3" id="KW-1185">Reference proteome</keyword>
<feature type="region of interest" description="Disordered" evidence="1">
    <location>
        <begin position="236"/>
        <end position="361"/>
    </location>
</feature>
<feature type="compositionally biased region" description="Low complexity" evidence="1">
    <location>
        <begin position="324"/>
        <end position="340"/>
    </location>
</feature>
<sequence length="361" mass="39396">MDMVAGGISKRGVRWRSMVRACWMVKVPLCDAAVASRMPADQMGSSRTMDLSSSTRCTVDSRHRSGSPEPAMSPGVTIAARSKNLNELARHGTQPAIGGDERVELLVLVQHAGVLRHGGAALPERGGDHLRQPRERAAPRLQPDVERVPCHEHHDGDEHGDGRDPEPPPPPHVLLDVHHHRQGEQHREPHREEVEVEVAPLPPRRRRRRATATLLPLLLLLAVELVGAERHHAGADAAGAEGRAEQGEVEHGELPPGGAAARRGAVRRRARRGAERREQRGRDEGEHAELVEDGSGDDGPEAAGEGVGGERAQDRGEAGRAVEVGQRVGRLHQRQVQLLRQVRDQVRAEPRRGEPVADLVR</sequence>